<organism evidence="1 2">
    <name type="scientific">Vaccinium darrowii</name>
    <dbReference type="NCBI Taxonomy" id="229202"/>
    <lineage>
        <taxon>Eukaryota</taxon>
        <taxon>Viridiplantae</taxon>
        <taxon>Streptophyta</taxon>
        <taxon>Embryophyta</taxon>
        <taxon>Tracheophyta</taxon>
        <taxon>Spermatophyta</taxon>
        <taxon>Magnoliopsida</taxon>
        <taxon>eudicotyledons</taxon>
        <taxon>Gunneridae</taxon>
        <taxon>Pentapetalae</taxon>
        <taxon>asterids</taxon>
        <taxon>Ericales</taxon>
        <taxon>Ericaceae</taxon>
        <taxon>Vaccinioideae</taxon>
        <taxon>Vaccinieae</taxon>
        <taxon>Vaccinium</taxon>
    </lineage>
</organism>
<comment type="caution">
    <text evidence="1">The sequence shown here is derived from an EMBL/GenBank/DDBJ whole genome shotgun (WGS) entry which is preliminary data.</text>
</comment>
<reference evidence="1 2" key="1">
    <citation type="journal article" date="2021" name="Hortic Res">
        <title>High-quality reference genome and annotation aids understanding of berry development for evergreen blueberry (Vaccinium darrowii).</title>
        <authorList>
            <person name="Yu J."/>
            <person name="Hulse-Kemp A.M."/>
            <person name="Babiker E."/>
            <person name="Staton M."/>
        </authorList>
    </citation>
    <scope>NUCLEOTIDE SEQUENCE [LARGE SCALE GENOMIC DNA]</scope>
    <source>
        <strain evidence="2">cv. NJ 8807/NJ 8810</strain>
        <tissue evidence="1">Young leaf</tissue>
    </source>
</reference>
<accession>A0ACB7YR40</accession>
<evidence type="ECO:0000313" key="2">
    <source>
        <dbReference type="Proteomes" id="UP000828048"/>
    </source>
</evidence>
<protein>
    <submittedName>
        <fullName evidence="1">Uncharacterized protein</fullName>
    </submittedName>
</protein>
<evidence type="ECO:0000313" key="1">
    <source>
        <dbReference type="EMBL" id="KAH7855848.1"/>
    </source>
</evidence>
<gene>
    <name evidence="1" type="ORF">Vadar_029626</name>
</gene>
<keyword evidence="2" id="KW-1185">Reference proteome</keyword>
<name>A0ACB7YR40_9ERIC</name>
<proteinExistence type="predicted"/>
<sequence length="95" mass="10506">MVGKGSQGWLQDHTSTTYSFWVPTRVRTCSPLQKTLAYDPPLRRCAEFSGGEKRWWSEEYGGGERESAIARESEEIVVGCDRLKEAGDGCGCEGA</sequence>
<dbReference type="EMBL" id="CM037161">
    <property type="protein sequence ID" value="KAH7855848.1"/>
    <property type="molecule type" value="Genomic_DNA"/>
</dbReference>
<dbReference type="Proteomes" id="UP000828048">
    <property type="component" value="Chromosome 11"/>
</dbReference>